<evidence type="ECO:0000313" key="5">
    <source>
        <dbReference type="EMBL" id="NEL76278.1"/>
    </source>
</evidence>
<evidence type="ECO:0000313" key="6">
    <source>
        <dbReference type="EMBL" id="RXD49169.1"/>
    </source>
</evidence>
<name>A0A0G8ZI72_XANPE</name>
<evidence type="ECO:0000313" key="8">
    <source>
        <dbReference type="Proteomes" id="UP000289372"/>
    </source>
</evidence>
<comment type="caution">
    <text evidence="5">The sequence shown here is derived from an EMBL/GenBank/DDBJ whole genome shotgun (WGS) entry which is preliminary data.</text>
</comment>
<feature type="domain" description="Glycosyl hydrolase family 95 N-terminal" evidence="1">
    <location>
        <begin position="126"/>
        <end position="269"/>
    </location>
</feature>
<dbReference type="GO" id="GO:0005975">
    <property type="term" value="P:carbohydrate metabolic process"/>
    <property type="evidence" value="ECO:0007669"/>
    <property type="project" value="InterPro"/>
</dbReference>
<dbReference type="Pfam" id="PF22124">
    <property type="entry name" value="Glyco_hydro_95_cat"/>
    <property type="match status" value="1"/>
</dbReference>
<dbReference type="EMBL" id="JZUY01000033">
    <property type="protein sequence ID" value="KLC08842.1"/>
    <property type="molecule type" value="Genomic_DNA"/>
</dbReference>
<dbReference type="KEGG" id="xpe:BJD13_04695"/>
<dbReference type="AlphaFoldDB" id="A0A0G8ZI72"/>
<dbReference type="SUPFAM" id="SSF48208">
    <property type="entry name" value="Six-hairpin glycosidases"/>
    <property type="match status" value="1"/>
</dbReference>
<protein>
    <submittedName>
        <fullName evidence="5">Glycoside hydrolase family 95 protein</fullName>
    </submittedName>
    <submittedName>
        <fullName evidence="4">Ricin B lectin</fullName>
    </submittedName>
</protein>
<dbReference type="Proteomes" id="UP000471082">
    <property type="component" value="Unassembled WGS sequence"/>
</dbReference>
<dbReference type="Gene3D" id="2.60.40.1180">
    <property type="entry name" value="Golgi alpha-mannosidase II"/>
    <property type="match status" value="1"/>
</dbReference>
<proteinExistence type="predicted"/>
<dbReference type="Gene3D" id="2.70.98.50">
    <property type="entry name" value="putative glycoside hydrolase family protein from bacillus halodurans"/>
    <property type="match status" value="1"/>
</dbReference>
<dbReference type="RefSeq" id="WP_033478739.1">
    <property type="nucleotide sequence ID" value="NZ_CP018475.1"/>
</dbReference>
<dbReference type="EMBL" id="PUUL01000153">
    <property type="protein sequence ID" value="RXD49169.1"/>
    <property type="molecule type" value="Genomic_DNA"/>
</dbReference>
<reference evidence="5 9" key="3">
    <citation type="submission" date="2019-11" db="EMBL/GenBank/DDBJ databases">
        <title>Genome-resolved metagenomics to study the prevalence of co-infection and intraspecific heterogeneity among plant pathogen metapopulations.</title>
        <authorList>
            <person name="Newberry E."/>
            <person name="Bhandari R."/>
            <person name="Kemble J."/>
            <person name="Sikora E."/>
            <person name="Potnis N."/>
        </authorList>
    </citation>
    <scope>NUCLEOTIDE SEQUENCE [LARGE SCALE GENOMIC DNA]</scope>
    <source>
        <strain evidence="5">Xp_Tom_Tuscaloosa_18b</strain>
    </source>
</reference>
<dbReference type="InterPro" id="IPR049053">
    <property type="entry name" value="AFCA-like_C"/>
</dbReference>
<keyword evidence="5" id="KW-0378">Hydrolase</keyword>
<evidence type="ECO:0000259" key="1">
    <source>
        <dbReference type="Pfam" id="PF14498"/>
    </source>
</evidence>
<dbReference type="InterPro" id="IPR013780">
    <property type="entry name" value="Glyco_hydro_b"/>
</dbReference>
<evidence type="ECO:0000259" key="2">
    <source>
        <dbReference type="Pfam" id="PF21307"/>
    </source>
</evidence>
<dbReference type="InterPro" id="IPR008928">
    <property type="entry name" value="6-hairpin_glycosidase_sf"/>
</dbReference>
<keyword evidence="7" id="KW-1185">Reference proteome</keyword>
<dbReference type="Proteomes" id="UP000035369">
    <property type="component" value="Unassembled WGS sequence"/>
</dbReference>
<reference evidence="4 7" key="1">
    <citation type="submission" date="2015-02" db="EMBL/GenBank/DDBJ databases">
        <title>Whole genome sequencing of multiple isolates of three species of pepper and tomato-infecting xanthomonads reveals genetic diversity in field strains and pinpoints effectors responsible for host specificity.</title>
        <authorList>
            <person name="Schwartz A."/>
            <person name="Dahlbeck D."/>
            <person name="Staskawicz B."/>
            <person name="Bart R."/>
            <person name="Potnis N."/>
            <person name="Minsavage G."/>
            <person name="Timilsina S."/>
            <person name="Goss E."/>
            <person name="Jones J."/>
            <person name="Vallad G."/>
            <person name="Barak J."/>
            <person name="Miller S."/>
            <person name="Ritchie D."/>
            <person name="Martins J.Jr."/>
            <person name="Patane J.S."/>
            <person name="Setubal J.C."/>
        </authorList>
    </citation>
    <scope>NUCLEOTIDE SEQUENCE [LARGE SCALE GENOMIC DNA]</scope>
    <source>
        <strain evidence="4 7">Xp3-15</strain>
    </source>
</reference>
<dbReference type="Pfam" id="PF21307">
    <property type="entry name" value="Glyco_hydro_95_C"/>
    <property type="match status" value="1"/>
</dbReference>
<gene>
    <name evidence="6" type="ORF">DB769_21585</name>
    <name evidence="5" type="ORF">G3W61_08435</name>
    <name evidence="4" type="ORF">XP315_03020</name>
</gene>
<dbReference type="InterPro" id="IPR054363">
    <property type="entry name" value="GH95_cat"/>
</dbReference>
<evidence type="ECO:0000313" key="4">
    <source>
        <dbReference type="EMBL" id="KLC08842.1"/>
    </source>
</evidence>
<dbReference type="Gene3D" id="1.50.10.10">
    <property type="match status" value="1"/>
</dbReference>
<dbReference type="Pfam" id="PF14498">
    <property type="entry name" value="Glyco_hyd_65N_2"/>
    <property type="match status" value="2"/>
</dbReference>
<feature type="domain" description="Glycosyl hydrolase family 95 N-terminal" evidence="1">
    <location>
        <begin position="59"/>
        <end position="112"/>
    </location>
</feature>
<dbReference type="PIRSF" id="PIRSF007663">
    <property type="entry name" value="UCP007663"/>
    <property type="match status" value="1"/>
</dbReference>
<feature type="domain" description="Alpha fucosidase A-like C-terminal" evidence="2">
    <location>
        <begin position="727"/>
        <end position="787"/>
    </location>
</feature>
<evidence type="ECO:0000313" key="7">
    <source>
        <dbReference type="Proteomes" id="UP000035369"/>
    </source>
</evidence>
<organism evidence="5 9">
    <name type="scientific">Xanthomonas perforans</name>
    <dbReference type="NCBI Taxonomy" id="442694"/>
    <lineage>
        <taxon>Bacteria</taxon>
        <taxon>Pseudomonadati</taxon>
        <taxon>Pseudomonadota</taxon>
        <taxon>Gammaproteobacteria</taxon>
        <taxon>Lysobacterales</taxon>
        <taxon>Lysobacteraceae</taxon>
        <taxon>Xanthomonas</taxon>
    </lineage>
</organism>
<reference evidence="6 8" key="2">
    <citation type="submission" date="2018-02" db="EMBL/GenBank/DDBJ databases">
        <title>Characterization of Xanthomonas diversity in transplant houses and field plants.</title>
        <authorList>
            <person name="Abrahamian P."/>
            <person name="Timilsina S."/>
            <person name="Minsavage G.V."/>
            <person name="Goss E.M."/>
            <person name="Jones J.B."/>
            <person name="Vallad G.E."/>
        </authorList>
    </citation>
    <scope>NUCLEOTIDE SEQUENCE [LARGE SCALE GENOMIC DNA]</scope>
    <source>
        <strain evidence="6 8">GEV2132</strain>
    </source>
</reference>
<dbReference type="InterPro" id="IPR016518">
    <property type="entry name" value="Alpha-L-fucosidase"/>
</dbReference>
<dbReference type="GO" id="GO:0004560">
    <property type="term" value="F:alpha-L-fucosidase activity"/>
    <property type="evidence" value="ECO:0007669"/>
    <property type="project" value="InterPro"/>
</dbReference>
<dbReference type="InterPro" id="IPR012341">
    <property type="entry name" value="6hp_glycosidase-like_sf"/>
</dbReference>
<dbReference type="PANTHER" id="PTHR31084">
    <property type="entry name" value="ALPHA-L-FUCOSIDASE 2"/>
    <property type="match status" value="1"/>
</dbReference>
<sequence>MRDIPSHACADPHRRRLLTHLGAAALLPLLGRAGGSDATTPPVRPTRSPLLPPEQALRLPYAAPAADAQLLREGLPIGNGRLGALCGGAPACETLFVSEGSLWSGGSNAALQDDGQFAYTKEDFGSFMLLAKLFVELEGHAQAQVSDYQRELDMSNGCVRVRYRIGETRYTRTLFASHPDAAIVLRLDCEGAGSHRGRIRLIDTHAGAGRADGDAGLRFAGQLDNGLRYAAALRVHSDDGSLETGDGLLQFRDCRGLTIVLCGDTDYAADGARGWRDPTRDPLARARHRAQAAASVPAALLLDTHVADHRALFDTLQVELGQSSDAQRGLETWQRIQARAAAPALPDPELEVAYLQFGRYLTIAASRDGLPTNLQGLWLENNDPPWMSDYHSDVNLQMNYWLADPSGLGNCVDALTRYCLAQLPSWTRITQTHFNDPRNRFRNTSGKIAGWTVAISTNPFGGNGWYWHPAGNAWLCDSLWQHYEFTQDRGQLTRIYPLLKGACEFWQARLIAMEVTDADGHTRQCLVDDHDWSPEHGPENARGIAYAQELVWTLFGQYRQASALLGRDAAYAATVATLQQRLYLPEISPLSGQLQEWMSPTDLGEAHHRHLSPLMGLFPCHRLHPDLGPPAQVEAARKLLEARGMQSFGWACAWRALCWARLGDAERAYALVLTNLKSSIGHSNGTAPNLFDIYDLSQHGDPTLGGVFQIDANFGTPAAMLEMLLYSRPGQITLLPALPKAWAAQGRVTGLGARGGFTVDMAWRNGVPTQVSVRSVGGTRTRIAWGAQAHDITLARGQVRRVL</sequence>
<dbReference type="PANTHER" id="PTHR31084:SF3">
    <property type="entry name" value="ALPHA-FUCOSIDASE A"/>
    <property type="match status" value="1"/>
</dbReference>
<evidence type="ECO:0000259" key="3">
    <source>
        <dbReference type="Pfam" id="PF22124"/>
    </source>
</evidence>
<feature type="domain" description="Glycosyl hydrolase family 95 catalytic" evidence="3">
    <location>
        <begin position="301"/>
        <end position="724"/>
    </location>
</feature>
<evidence type="ECO:0000313" key="9">
    <source>
        <dbReference type="Proteomes" id="UP000471082"/>
    </source>
</evidence>
<accession>A0A0G8ZI72</accession>
<dbReference type="InterPro" id="IPR027414">
    <property type="entry name" value="GH95_N_dom"/>
</dbReference>
<dbReference type="Proteomes" id="UP000289372">
    <property type="component" value="Unassembled WGS sequence"/>
</dbReference>
<dbReference type="GeneID" id="61779210"/>
<dbReference type="EMBL" id="JAAGYU010000028">
    <property type="protein sequence ID" value="NEL76278.1"/>
    <property type="molecule type" value="Genomic_DNA"/>
</dbReference>